<dbReference type="InterPro" id="IPR043502">
    <property type="entry name" value="DNA/RNA_pol_sf"/>
</dbReference>
<evidence type="ECO:0000259" key="1">
    <source>
        <dbReference type="Pfam" id="PF17919"/>
    </source>
</evidence>
<evidence type="ECO:0000313" key="2">
    <source>
        <dbReference type="EnsemblMetazoa" id="Aqu2.1.23987_001"/>
    </source>
</evidence>
<dbReference type="Gene3D" id="3.10.20.370">
    <property type="match status" value="1"/>
</dbReference>
<dbReference type="InParanoid" id="A0A1X7U7S5"/>
<dbReference type="AlphaFoldDB" id="A0A1X7U7S5"/>
<dbReference type="EnsemblMetazoa" id="Aqu2.1.23987_001">
    <property type="protein sequence ID" value="Aqu2.1.23987_001"/>
    <property type="gene ID" value="Aqu2.1.23987"/>
</dbReference>
<dbReference type="Pfam" id="PF17919">
    <property type="entry name" value="RT_RNaseH_2"/>
    <property type="match status" value="1"/>
</dbReference>
<organism evidence="2">
    <name type="scientific">Amphimedon queenslandica</name>
    <name type="common">Sponge</name>
    <dbReference type="NCBI Taxonomy" id="400682"/>
    <lineage>
        <taxon>Eukaryota</taxon>
        <taxon>Metazoa</taxon>
        <taxon>Porifera</taxon>
        <taxon>Demospongiae</taxon>
        <taxon>Heteroscleromorpha</taxon>
        <taxon>Haplosclerida</taxon>
        <taxon>Niphatidae</taxon>
        <taxon>Amphimedon</taxon>
    </lineage>
</organism>
<protein>
    <recommendedName>
        <fullName evidence="1">Reverse transcriptase/retrotransposon-derived protein RNase H-like domain-containing protein</fullName>
    </recommendedName>
</protein>
<dbReference type="SUPFAM" id="SSF56672">
    <property type="entry name" value="DNA/RNA polymerases"/>
    <property type="match status" value="1"/>
</dbReference>
<sequence length="160" mass="18353">MKPQHSYQEARFLQNSMLIVYSGKHLSEESRLLTMFITPFAGHWVKLQKKHSFVAVKEELLKTTTLAHYSPKAETKVSADAPMLRLVAVLLQKHDEFLKPVAFASISLSNPETRYAQIEKEALASTWACEKLCKYILELKFTIETDHRPLVALVGYKEFN</sequence>
<dbReference type="InterPro" id="IPR050951">
    <property type="entry name" value="Retrovirus_Pol_polyprotein"/>
</dbReference>
<accession>A0A1X7U7S5</accession>
<dbReference type="PANTHER" id="PTHR37984:SF11">
    <property type="entry name" value="INTEGRASE CATALYTIC DOMAIN-CONTAINING PROTEIN"/>
    <property type="match status" value="1"/>
</dbReference>
<dbReference type="eggNOG" id="KOG0017">
    <property type="taxonomic scope" value="Eukaryota"/>
</dbReference>
<name>A0A1X7U7S5_AMPQE</name>
<feature type="domain" description="Reverse transcriptase/retrotransposon-derived protein RNase H-like" evidence="1">
    <location>
        <begin position="48"/>
        <end position="143"/>
    </location>
</feature>
<dbReference type="PANTHER" id="PTHR37984">
    <property type="entry name" value="PROTEIN CBG26694"/>
    <property type="match status" value="1"/>
</dbReference>
<dbReference type="InterPro" id="IPR041577">
    <property type="entry name" value="RT_RNaseH_2"/>
</dbReference>
<proteinExistence type="predicted"/>
<reference evidence="2" key="1">
    <citation type="submission" date="2017-05" db="UniProtKB">
        <authorList>
            <consortium name="EnsemblMetazoa"/>
        </authorList>
    </citation>
    <scope>IDENTIFICATION</scope>
</reference>